<accession>A0A4Q1BV64</accession>
<evidence type="ECO:0000313" key="2">
    <source>
        <dbReference type="Proteomes" id="UP000289152"/>
    </source>
</evidence>
<dbReference type="Proteomes" id="UP000289152">
    <property type="component" value="Unassembled WGS sequence"/>
</dbReference>
<dbReference type="InParanoid" id="A0A4Q1BV64"/>
<dbReference type="EMBL" id="SDIL01000004">
    <property type="protein sequence ID" value="RXK42041.1"/>
    <property type="molecule type" value="Genomic_DNA"/>
</dbReference>
<dbReference type="VEuPathDB" id="FungiDB:TREMEDRAFT_58873"/>
<dbReference type="AlphaFoldDB" id="A0A4Q1BV64"/>
<keyword evidence="2" id="KW-1185">Reference proteome</keyword>
<gene>
    <name evidence="1" type="ORF">M231_00763</name>
</gene>
<comment type="caution">
    <text evidence="1">The sequence shown here is derived from an EMBL/GenBank/DDBJ whole genome shotgun (WGS) entry which is preliminary data.</text>
</comment>
<evidence type="ECO:0000313" key="1">
    <source>
        <dbReference type="EMBL" id="RXK42041.1"/>
    </source>
</evidence>
<reference evidence="1 2" key="1">
    <citation type="submission" date="2016-06" db="EMBL/GenBank/DDBJ databases">
        <title>Evolution of pathogenesis and genome organization in the Tremellales.</title>
        <authorList>
            <person name="Cuomo C."/>
            <person name="Litvintseva A."/>
            <person name="Heitman J."/>
            <person name="Chen Y."/>
            <person name="Sun S."/>
            <person name="Springer D."/>
            <person name="Dromer F."/>
            <person name="Young S."/>
            <person name="Zeng Q."/>
            <person name="Chapman S."/>
            <person name="Gujja S."/>
            <person name="Saif S."/>
            <person name="Birren B."/>
        </authorList>
    </citation>
    <scope>NUCLEOTIDE SEQUENCE [LARGE SCALE GENOMIC DNA]</scope>
    <source>
        <strain evidence="1 2">ATCC 28783</strain>
    </source>
</reference>
<name>A0A4Q1BV64_TREME</name>
<protein>
    <submittedName>
        <fullName evidence="1">Uncharacterized protein</fullName>
    </submittedName>
</protein>
<proteinExistence type="predicted"/>
<organism evidence="1 2">
    <name type="scientific">Tremella mesenterica</name>
    <name type="common">Jelly fungus</name>
    <dbReference type="NCBI Taxonomy" id="5217"/>
    <lineage>
        <taxon>Eukaryota</taxon>
        <taxon>Fungi</taxon>
        <taxon>Dikarya</taxon>
        <taxon>Basidiomycota</taxon>
        <taxon>Agaricomycotina</taxon>
        <taxon>Tremellomycetes</taxon>
        <taxon>Tremellales</taxon>
        <taxon>Tremellaceae</taxon>
        <taxon>Tremella</taxon>
    </lineage>
</organism>
<sequence length="174" mass="19663">MSSSYNTIDSSPGKWTGRIFVNNISHVVEEILRKKQALTTTRGLDVSDGEDGTLKIQLANYLDKSRNSREAAVIAIGKWFARHNMSFTTAPDGYEAHLRSTLDKFFNGTDTEYCHEVTRQFDSDSDRMGWVFNQRPAVCSNRRLIGLLAQWFRPLPLKGTVISSQCWLVGLVTD</sequence>
<dbReference type="VEuPathDB" id="FungiDB:TREMEDRAFT_66145"/>